<keyword evidence="1" id="KW-1133">Transmembrane helix</keyword>
<dbReference type="RefSeq" id="WP_138209265.1">
    <property type="nucleotide sequence ID" value="NZ_CBCRUQ010000008.1"/>
</dbReference>
<organism evidence="2 3">
    <name type="scientific">Hathewaya histolytica</name>
    <name type="common">Clostridium histolyticum</name>
    <dbReference type="NCBI Taxonomy" id="1498"/>
    <lineage>
        <taxon>Bacteria</taxon>
        <taxon>Bacillati</taxon>
        <taxon>Bacillota</taxon>
        <taxon>Clostridia</taxon>
        <taxon>Eubacteriales</taxon>
        <taxon>Clostridiaceae</taxon>
        <taxon>Hathewaya</taxon>
    </lineage>
</organism>
<accession>A0A4U9R278</accession>
<evidence type="ECO:0000313" key="3">
    <source>
        <dbReference type="Proteomes" id="UP000308489"/>
    </source>
</evidence>
<dbReference type="CDD" id="cd21808">
    <property type="entry name" value="ABC-2_lan_permease_MutG"/>
    <property type="match status" value="1"/>
</dbReference>
<feature type="transmembrane region" description="Helical" evidence="1">
    <location>
        <begin position="222"/>
        <end position="243"/>
    </location>
</feature>
<feature type="transmembrane region" description="Helical" evidence="1">
    <location>
        <begin position="20"/>
        <end position="41"/>
    </location>
</feature>
<dbReference type="Proteomes" id="UP000308489">
    <property type="component" value="Chromosome 1"/>
</dbReference>
<dbReference type="KEGG" id="hhw:NCTC503_00465"/>
<keyword evidence="1" id="KW-0812">Transmembrane</keyword>
<protein>
    <submittedName>
        <fullName evidence="2">Putative lantibiotic ABC transporter permease</fullName>
    </submittedName>
</protein>
<sequence>MNSVLRGVKGNFIKQRHTTIPWIHIIVPILGALIFNFYFYNYPTVENVKRLQLIIECATIIFPILIGITTSLFLGIEEKSGYYRWILGIGTSRTVSFCSFIIYVLIWGCISCLLLWIATFIGFTAQGIYIEGLMNLFLKVSIFFIIGNIFTYVFHIVVGMRFGMGASLILSVFESVFVLLIGNMNELDKWSSWKYLPHAFTVKISQISLWKSFGINVNVSCFTSYIMLIILNIILITCSINWIKRWEGRKN</sequence>
<gene>
    <name evidence="2" type="ORF">NCTC503_00465</name>
</gene>
<feature type="transmembrane region" description="Helical" evidence="1">
    <location>
        <begin position="136"/>
        <end position="158"/>
    </location>
</feature>
<evidence type="ECO:0000313" key="2">
    <source>
        <dbReference type="EMBL" id="VTQ84033.1"/>
    </source>
</evidence>
<dbReference type="AlphaFoldDB" id="A0A4U9R278"/>
<dbReference type="InterPro" id="IPR022294">
    <property type="entry name" value="ABC-transptr_permeasesu"/>
</dbReference>
<proteinExistence type="predicted"/>
<feature type="transmembrane region" description="Helical" evidence="1">
    <location>
        <begin position="165"/>
        <end position="184"/>
    </location>
</feature>
<evidence type="ECO:0000256" key="1">
    <source>
        <dbReference type="SAM" id="Phobius"/>
    </source>
</evidence>
<feature type="transmembrane region" description="Helical" evidence="1">
    <location>
        <begin position="53"/>
        <end position="76"/>
    </location>
</feature>
<dbReference type="OrthoDB" id="1701852at2"/>
<dbReference type="NCBIfam" id="TIGR03733">
    <property type="entry name" value="lanti_perm_MutG"/>
    <property type="match status" value="1"/>
</dbReference>
<name>A0A4U9R278_HATHI</name>
<dbReference type="EMBL" id="LR590481">
    <property type="protein sequence ID" value="VTQ84033.1"/>
    <property type="molecule type" value="Genomic_DNA"/>
</dbReference>
<keyword evidence="3" id="KW-1185">Reference proteome</keyword>
<reference evidence="2 3" key="1">
    <citation type="submission" date="2019-05" db="EMBL/GenBank/DDBJ databases">
        <authorList>
            <consortium name="Pathogen Informatics"/>
        </authorList>
    </citation>
    <scope>NUCLEOTIDE SEQUENCE [LARGE SCALE GENOMIC DNA]</scope>
    <source>
        <strain evidence="2 3">NCTC503</strain>
    </source>
</reference>
<keyword evidence="1" id="KW-0472">Membrane</keyword>